<evidence type="ECO:0000256" key="1">
    <source>
        <dbReference type="ARBA" id="ARBA00022801"/>
    </source>
</evidence>
<dbReference type="PANTHER" id="PTHR31956:SF1">
    <property type="entry name" value="NON-SPECIFIC PHOSPHOLIPASE C1"/>
    <property type="match status" value="1"/>
</dbReference>
<proteinExistence type="predicted"/>
<sequence length="730" mass="76700">MNLPRSNSTSGRVQAPLRCWPVAAVAAGLLAACGSSGAPGGAAGPSTSGVVTGSYYRNAKVCVDDNGNGRCDPGETSAMSNANGAFVVGGRGALVAEIGTSSRRFDPATGTESAVLQPLVFRAPAEANGVLSAISTELVVLAAANGGNVATARTTLATRLGVGEAQLLADHNKLGDAKAKAALQTEIEQATPRIAEAVAEAGAGGDIVRALRNRFALDPIQNVVIIYAENRSFDNLYGLFPGANGVPGANPAASPAEPQKDFDGAVLPSLPPVWGGVTAAGQPTVVTQAQTVGMPNRMYRIDDPAGFFNTGLVVSQQTITRDLVHRFYNNQMQINGGKNDKFAAYSDVGGLSMGYYDGSRMKLWKVAQQFTLADNFFMGAFGGSYLNHQYLVCACVPTYPNADAETSPAKGSISAIDVDANGNFVRLTPAASSPASVLNGAPVYKHDSTLTPKDASGMFYSVNTMQPAYQPSSNAPAPNDATKLFADPAKATTLPPQTQATIGDLLSAKGLSWAWYGGAWNSTTALATGSRAFPAAVPPAALTPNFQYHHQPFNYYARFDPVAHPGERALHLKDFDADFLKDMAAGTLPAVSFYKPQGNLNQHAGYANVSDGDTHIADLIAKLQASPQWKNMLVVVTYDENGGFYDHAPVPRADRWGPGTRIPAIIISPFAKKGFVDKTQYDTASTLRFITHRWSLPPLPGLVERDRALVKNGGRPMGDLTGALDFGGRS</sequence>
<dbReference type="InterPro" id="IPR017768">
    <property type="entry name" value="AcpA"/>
</dbReference>
<dbReference type="CDD" id="cd16013">
    <property type="entry name" value="AcpA"/>
    <property type="match status" value="1"/>
</dbReference>
<keyword evidence="2" id="KW-0732">Signal</keyword>
<reference evidence="3 4" key="1">
    <citation type="submission" date="2024-03" db="EMBL/GenBank/DDBJ databases">
        <title>Novel species of the genus Variovorax.</title>
        <authorList>
            <person name="Liu Q."/>
            <person name="Xin Y.-H."/>
        </authorList>
    </citation>
    <scope>NUCLEOTIDE SEQUENCE [LARGE SCALE GENOMIC DNA]</scope>
    <source>
        <strain evidence="3 4">KACC 18501</strain>
    </source>
</reference>
<organism evidence="3 4">
    <name type="scientific">Variovorax humicola</name>
    <dbReference type="NCBI Taxonomy" id="1769758"/>
    <lineage>
        <taxon>Bacteria</taxon>
        <taxon>Pseudomonadati</taxon>
        <taxon>Pseudomonadota</taxon>
        <taxon>Betaproteobacteria</taxon>
        <taxon>Burkholderiales</taxon>
        <taxon>Comamonadaceae</taxon>
        <taxon>Variovorax</taxon>
    </lineage>
</organism>
<accession>A0ABU8VVG3</accession>
<keyword evidence="1" id="KW-0378">Hydrolase</keyword>
<evidence type="ECO:0000313" key="3">
    <source>
        <dbReference type="EMBL" id="MEJ8821806.1"/>
    </source>
</evidence>
<dbReference type="NCBIfam" id="TIGR03397">
    <property type="entry name" value="acid_phos_Burk"/>
    <property type="match status" value="1"/>
</dbReference>
<dbReference type="Gene3D" id="3.40.720.10">
    <property type="entry name" value="Alkaline Phosphatase, subunit A"/>
    <property type="match status" value="2"/>
</dbReference>
<dbReference type="RefSeq" id="WP_340362860.1">
    <property type="nucleotide sequence ID" value="NZ_JBBKZV010000003.1"/>
</dbReference>
<dbReference type="Pfam" id="PF04185">
    <property type="entry name" value="Phosphoesterase"/>
    <property type="match status" value="1"/>
</dbReference>
<keyword evidence="4" id="KW-1185">Reference proteome</keyword>
<evidence type="ECO:0000313" key="4">
    <source>
        <dbReference type="Proteomes" id="UP001363010"/>
    </source>
</evidence>
<dbReference type="EMBL" id="JBBKZV010000003">
    <property type="protein sequence ID" value="MEJ8821806.1"/>
    <property type="molecule type" value="Genomic_DNA"/>
</dbReference>
<dbReference type="InterPro" id="IPR017850">
    <property type="entry name" value="Alkaline_phosphatase_core_sf"/>
</dbReference>
<feature type="signal peptide" evidence="2">
    <location>
        <begin position="1"/>
        <end position="38"/>
    </location>
</feature>
<gene>
    <name evidence="3" type="primary">acpA</name>
    <name evidence="3" type="ORF">WKW80_07125</name>
</gene>
<name>A0ABU8VVG3_9BURK</name>
<comment type="caution">
    <text evidence="3">The sequence shown here is derived from an EMBL/GenBank/DDBJ whole genome shotgun (WGS) entry which is preliminary data.</text>
</comment>
<evidence type="ECO:0000256" key="2">
    <source>
        <dbReference type="SAM" id="SignalP"/>
    </source>
</evidence>
<protein>
    <submittedName>
        <fullName evidence="3">Acid phosphatase</fullName>
    </submittedName>
</protein>
<dbReference type="PROSITE" id="PS51257">
    <property type="entry name" value="PROKAR_LIPOPROTEIN"/>
    <property type="match status" value="1"/>
</dbReference>
<dbReference type="Proteomes" id="UP001363010">
    <property type="component" value="Unassembled WGS sequence"/>
</dbReference>
<dbReference type="PANTHER" id="PTHR31956">
    <property type="entry name" value="NON-SPECIFIC PHOSPHOLIPASE C4-RELATED"/>
    <property type="match status" value="1"/>
</dbReference>
<feature type="chain" id="PRO_5046434728" evidence="2">
    <location>
        <begin position="39"/>
        <end position="730"/>
    </location>
</feature>
<dbReference type="SUPFAM" id="SSF53649">
    <property type="entry name" value="Alkaline phosphatase-like"/>
    <property type="match status" value="1"/>
</dbReference>
<dbReference type="InterPro" id="IPR007312">
    <property type="entry name" value="Phosphoesterase"/>
</dbReference>